<keyword evidence="2" id="KW-1185">Reference proteome</keyword>
<dbReference type="Proteomes" id="UP001153678">
    <property type="component" value="Unassembled WGS sequence"/>
</dbReference>
<dbReference type="OrthoDB" id="2426790at2759"/>
<gene>
    <name evidence="1" type="ORF">FWILDA_LOCUS19122</name>
</gene>
<accession>A0A9W4TBX5</accession>
<evidence type="ECO:0000313" key="2">
    <source>
        <dbReference type="Proteomes" id="UP001153678"/>
    </source>
</evidence>
<sequence>KITSDKKTAVSEIHLFGLQLKCTDKNCKGKSRELKLYEEL</sequence>
<evidence type="ECO:0000313" key="1">
    <source>
        <dbReference type="EMBL" id="CAI2199535.1"/>
    </source>
</evidence>
<protein>
    <submittedName>
        <fullName evidence="1">5823_t:CDS:1</fullName>
    </submittedName>
</protein>
<dbReference type="AlphaFoldDB" id="A0A9W4TBX5"/>
<name>A0A9W4TBX5_9GLOM</name>
<reference evidence="1" key="1">
    <citation type="submission" date="2022-08" db="EMBL/GenBank/DDBJ databases">
        <authorList>
            <person name="Kallberg Y."/>
            <person name="Tangrot J."/>
            <person name="Rosling A."/>
        </authorList>
    </citation>
    <scope>NUCLEOTIDE SEQUENCE</scope>
    <source>
        <strain evidence="1">Wild A</strain>
    </source>
</reference>
<organism evidence="1 2">
    <name type="scientific">Funneliformis geosporum</name>
    <dbReference type="NCBI Taxonomy" id="1117311"/>
    <lineage>
        <taxon>Eukaryota</taxon>
        <taxon>Fungi</taxon>
        <taxon>Fungi incertae sedis</taxon>
        <taxon>Mucoromycota</taxon>
        <taxon>Glomeromycotina</taxon>
        <taxon>Glomeromycetes</taxon>
        <taxon>Glomerales</taxon>
        <taxon>Glomeraceae</taxon>
        <taxon>Funneliformis</taxon>
    </lineage>
</organism>
<feature type="non-terminal residue" evidence="1">
    <location>
        <position position="1"/>
    </location>
</feature>
<comment type="caution">
    <text evidence="1">The sequence shown here is derived from an EMBL/GenBank/DDBJ whole genome shotgun (WGS) entry which is preliminary data.</text>
</comment>
<dbReference type="EMBL" id="CAMKVN010021621">
    <property type="protein sequence ID" value="CAI2199535.1"/>
    <property type="molecule type" value="Genomic_DNA"/>
</dbReference>
<proteinExistence type="predicted"/>
<feature type="non-terminal residue" evidence="1">
    <location>
        <position position="40"/>
    </location>
</feature>